<reference evidence="2" key="1">
    <citation type="submission" date="2022-03" db="EMBL/GenBank/DDBJ databases">
        <authorList>
            <person name="Santos J.D.N."/>
            <person name="Kallscheuer N."/>
            <person name="Jogler C."/>
            <person name="Lage O.M."/>
        </authorList>
    </citation>
    <scope>NUCLEOTIDE SEQUENCE</scope>
    <source>
        <strain evidence="2">M600PL45_2</strain>
    </source>
</reference>
<keyword evidence="3" id="KW-1185">Reference proteome</keyword>
<dbReference type="SUPFAM" id="SSF109854">
    <property type="entry name" value="DinB/YfiT-like putative metalloenzymes"/>
    <property type="match status" value="1"/>
</dbReference>
<comment type="caution">
    <text evidence="2">The sequence shown here is derived from an EMBL/GenBank/DDBJ whole genome shotgun (WGS) entry which is preliminary data.</text>
</comment>
<evidence type="ECO:0000313" key="2">
    <source>
        <dbReference type="EMBL" id="MCH6163667.1"/>
    </source>
</evidence>
<dbReference type="InterPro" id="IPR024344">
    <property type="entry name" value="MDMPI_metal-binding"/>
</dbReference>
<dbReference type="RefSeq" id="WP_241063501.1">
    <property type="nucleotide sequence ID" value="NZ_JAKWJU010000002.1"/>
</dbReference>
<reference evidence="2" key="2">
    <citation type="journal article" date="2023" name="Int. J. Syst. Evol. Microbiol.">
        <title>Streptomyces marispadix sp. nov., isolated from marine beach sediment of the Northern Coast of Portugal.</title>
        <authorList>
            <person name="dos Santos J.D.N."/>
            <person name="Vitorino I.R."/>
            <person name="Kallscheuer N."/>
            <person name="Srivastava A."/>
            <person name="Krautwurst S."/>
            <person name="Marz M."/>
            <person name="Jogler C."/>
            <person name="Lobo Da Cunha A."/>
            <person name="Catita J."/>
            <person name="Goncalves H."/>
            <person name="Gonzalez I."/>
            <person name="Reyes F."/>
            <person name="Lage O.M."/>
        </authorList>
    </citation>
    <scope>NUCLEOTIDE SEQUENCE</scope>
    <source>
        <strain evidence="2">M600PL45_2</strain>
    </source>
</reference>
<dbReference type="Pfam" id="PF11716">
    <property type="entry name" value="MDMPI_N"/>
    <property type="match status" value="1"/>
</dbReference>
<organism evidence="2 3">
    <name type="scientific">Streptomyces marispadix</name>
    <dbReference type="NCBI Taxonomy" id="2922868"/>
    <lineage>
        <taxon>Bacteria</taxon>
        <taxon>Bacillati</taxon>
        <taxon>Actinomycetota</taxon>
        <taxon>Actinomycetes</taxon>
        <taxon>Kitasatosporales</taxon>
        <taxon>Streptomycetaceae</taxon>
        <taxon>Streptomyces</taxon>
    </lineage>
</organism>
<dbReference type="Gene3D" id="1.20.120.450">
    <property type="entry name" value="dinb family like domain"/>
    <property type="match status" value="1"/>
</dbReference>
<gene>
    <name evidence="2" type="ORF">MMA15_25705</name>
</gene>
<feature type="domain" description="Mycothiol-dependent maleylpyruvate isomerase metal-binding" evidence="1">
    <location>
        <begin position="6"/>
        <end position="128"/>
    </location>
</feature>
<protein>
    <submittedName>
        <fullName evidence="2">TIGR03086 family metal-binding protein</fullName>
    </submittedName>
</protein>
<name>A0ABS9T569_9ACTN</name>
<accession>A0ABS9T569</accession>
<dbReference type="InterPro" id="IPR017520">
    <property type="entry name" value="CHP03086"/>
</dbReference>
<dbReference type="NCBIfam" id="TIGR03083">
    <property type="entry name" value="maleylpyruvate isomerase family mycothiol-dependent enzyme"/>
    <property type="match status" value="1"/>
</dbReference>
<dbReference type="Proteomes" id="UP001166784">
    <property type="component" value="Unassembled WGS sequence"/>
</dbReference>
<dbReference type="InterPro" id="IPR017517">
    <property type="entry name" value="Maleyloyr_isom"/>
</dbReference>
<dbReference type="NCBIfam" id="TIGR03086">
    <property type="entry name" value="TIGR03086 family metal-binding protein"/>
    <property type="match status" value="1"/>
</dbReference>
<evidence type="ECO:0000259" key="1">
    <source>
        <dbReference type="Pfam" id="PF11716"/>
    </source>
</evidence>
<proteinExistence type="predicted"/>
<dbReference type="EMBL" id="JAKWJU010000002">
    <property type="protein sequence ID" value="MCH6163667.1"/>
    <property type="molecule type" value="Genomic_DNA"/>
</dbReference>
<evidence type="ECO:0000313" key="3">
    <source>
        <dbReference type="Proteomes" id="UP001166784"/>
    </source>
</evidence>
<sequence>MLDLGPQAREVKALLGGVRDDGLAAPTPCGSYSVRELLGHLLDLARAFTDAARKDLGAGTDRDPSASLPRLPDDWRERLPVQLDELAAAWRSEAAWEGDTRAGGVDLPGSVAGIVAINELVLHGWDLARATGQEYRGDPAALEASVGMLSQTGPAERAPMFGPAVEVSEEASLLDRAVALGGRSPDWSPPERSTAR</sequence>
<dbReference type="InterPro" id="IPR034660">
    <property type="entry name" value="DinB/YfiT-like"/>
</dbReference>